<dbReference type="EC" id="5.6.2.3" evidence="3"/>
<dbReference type="EMBL" id="JBHSDT010000008">
    <property type="protein sequence ID" value="MFC4404026.1"/>
    <property type="molecule type" value="Genomic_DNA"/>
</dbReference>
<evidence type="ECO:0000313" key="8">
    <source>
        <dbReference type="EMBL" id="MFC4404026.1"/>
    </source>
</evidence>
<dbReference type="Pfam" id="PF18335">
    <property type="entry name" value="SH3_13"/>
    <property type="match status" value="1"/>
</dbReference>
<dbReference type="PANTHER" id="PTHR43788:SF6">
    <property type="entry name" value="DNA HELICASE B"/>
    <property type="match status" value="1"/>
</dbReference>
<keyword evidence="3" id="KW-0413">Isomerase</keyword>
<dbReference type="InterPro" id="IPR027417">
    <property type="entry name" value="P-loop_NTPase"/>
</dbReference>
<keyword evidence="3" id="KW-0347">Helicase</keyword>
<dbReference type="NCBIfam" id="TIGR01448">
    <property type="entry name" value="recD_rel"/>
    <property type="match status" value="1"/>
</dbReference>
<dbReference type="CDD" id="cd18809">
    <property type="entry name" value="SF1_C_RecD"/>
    <property type="match status" value="1"/>
</dbReference>
<keyword evidence="9" id="KW-1185">Reference proteome</keyword>
<dbReference type="InterPro" id="IPR029493">
    <property type="entry name" value="RecD2-like_HHH"/>
</dbReference>
<comment type="similarity">
    <text evidence="3">Belongs to the RecD family. RecD2 subfamily.</text>
</comment>
<comment type="function">
    <text evidence="3">DNA-dependent ATPase and ATP-dependent 5'-3' DNA helicase. Has no activity on blunt DNA or DNA with 3'-overhangs, requires at least 10 bases of 5'-ssDNA for helicase activity.</text>
</comment>
<accession>A0ABV8WZI8</accession>
<dbReference type="InterPro" id="IPR006345">
    <property type="entry name" value="RecD2"/>
</dbReference>
<dbReference type="HAMAP" id="MF_01488">
    <property type="entry name" value="RecD2"/>
    <property type="match status" value="1"/>
</dbReference>
<evidence type="ECO:0000256" key="3">
    <source>
        <dbReference type="HAMAP-Rule" id="MF_01488"/>
    </source>
</evidence>
<evidence type="ECO:0000259" key="5">
    <source>
        <dbReference type="Pfam" id="PF14490"/>
    </source>
</evidence>
<organism evidence="8 9">
    <name type="scientific">Gracilibacillus xinjiangensis</name>
    <dbReference type="NCBI Taxonomy" id="1193282"/>
    <lineage>
        <taxon>Bacteria</taxon>
        <taxon>Bacillati</taxon>
        <taxon>Bacillota</taxon>
        <taxon>Bacilli</taxon>
        <taxon>Bacillales</taxon>
        <taxon>Bacillaceae</taxon>
        <taxon>Gracilibacillus</taxon>
    </lineage>
</organism>
<comment type="catalytic activity">
    <reaction evidence="3">
        <text>ATP + H2O = ADP + phosphate + H(+)</text>
        <dbReference type="Rhea" id="RHEA:13065"/>
        <dbReference type="ChEBI" id="CHEBI:15377"/>
        <dbReference type="ChEBI" id="CHEBI:15378"/>
        <dbReference type="ChEBI" id="CHEBI:30616"/>
        <dbReference type="ChEBI" id="CHEBI:43474"/>
        <dbReference type="ChEBI" id="CHEBI:456216"/>
        <dbReference type="EC" id="5.6.2.3"/>
    </reaction>
</comment>
<dbReference type="InterPro" id="IPR041451">
    <property type="entry name" value="RecD2_SH13"/>
</dbReference>
<evidence type="ECO:0000259" key="6">
    <source>
        <dbReference type="Pfam" id="PF18335"/>
    </source>
</evidence>
<evidence type="ECO:0000256" key="1">
    <source>
        <dbReference type="ARBA" id="ARBA00022741"/>
    </source>
</evidence>
<evidence type="ECO:0000313" key="9">
    <source>
        <dbReference type="Proteomes" id="UP001595882"/>
    </source>
</evidence>
<dbReference type="InterPro" id="IPR050534">
    <property type="entry name" value="Coronavir_polyprotein_1ab"/>
</dbReference>
<keyword evidence="1 3" id="KW-0547">Nucleotide-binding</keyword>
<feature type="domain" description="UvrD-like helicase C-terminal" evidence="4">
    <location>
        <begin position="673"/>
        <end position="720"/>
    </location>
</feature>
<evidence type="ECO:0000256" key="2">
    <source>
        <dbReference type="ARBA" id="ARBA00022840"/>
    </source>
</evidence>
<dbReference type="CDD" id="cd17933">
    <property type="entry name" value="DEXSc_RecD-like"/>
    <property type="match status" value="1"/>
</dbReference>
<evidence type="ECO:0000259" key="7">
    <source>
        <dbReference type="Pfam" id="PF23139"/>
    </source>
</evidence>
<comment type="caution">
    <text evidence="8">The sequence shown here is derived from an EMBL/GenBank/DDBJ whole genome shotgun (WGS) entry which is preliminary data.</text>
</comment>
<feature type="domain" description="ATP-dependent RecD2 DNA helicase OB-fold" evidence="7">
    <location>
        <begin position="11"/>
        <end position="89"/>
    </location>
</feature>
<dbReference type="Pfam" id="PF13538">
    <property type="entry name" value="UvrD_C_2"/>
    <property type="match status" value="1"/>
</dbReference>
<dbReference type="InterPro" id="IPR027785">
    <property type="entry name" value="UvrD-like_helicase_C"/>
</dbReference>
<dbReference type="Proteomes" id="UP001595882">
    <property type="component" value="Unassembled WGS sequence"/>
</dbReference>
<dbReference type="InterPro" id="IPR055446">
    <property type="entry name" value="RecD2_N_OB"/>
</dbReference>
<reference evidence="9" key="1">
    <citation type="journal article" date="2019" name="Int. J. Syst. Evol. Microbiol.">
        <title>The Global Catalogue of Microorganisms (GCM) 10K type strain sequencing project: providing services to taxonomists for standard genome sequencing and annotation.</title>
        <authorList>
            <consortium name="The Broad Institute Genomics Platform"/>
            <consortium name="The Broad Institute Genome Sequencing Center for Infectious Disease"/>
            <person name="Wu L."/>
            <person name="Ma J."/>
        </authorList>
    </citation>
    <scope>NUCLEOTIDE SEQUENCE [LARGE SCALE GENOMIC DNA]</scope>
    <source>
        <strain evidence="9">CCUG 37865</strain>
    </source>
</reference>
<gene>
    <name evidence="3" type="primary">recD2</name>
    <name evidence="8" type="ORF">ACFOY7_13200</name>
</gene>
<dbReference type="Gene3D" id="1.10.10.2220">
    <property type="match status" value="1"/>
</dbReference>
<proteinExistence type="inferred from homology"/>
<keyword evidence="2 3" id="KW-0067">ATP-binding</keyword>
<dbReference type="Pfam" id="PF14490">
    <property type="entry name" value="HHH_RecD2"/>
    <property type="match status" value="1"/>
</dbReference>
<keyword evidence="3" id="KW-0378">Hydrolase</keyword>
<evidence type="ECO:0000259" key="4">
    <source>
        <dbReference type="Pfam" id="PF13538"/>
    </source>
</evidence>
<protein>
    <recommendedName>
        <fullName evidence="3">ATP-dependent RecD2 DNA helicase</fullName>
        <ecNumber evidence="3">5.6.2.3</ecNumber>
    </recommendedName>
    <alternativeName>
        <fullName evidence="3">DNA 5'-3' helicase subunit RecD2</fullName>
    </alternativeName>
</protein>
<feature type="domain" description="ATP-dependent RecD2 DNA helicase SH3" evidence="6">
    <location>
        <begin position="586"/>
        <end position="656"/>
    </location>
</feature>
<feature type="binding site" evidence="3">
    <location>
        <begin position="362"/>
        <end position="366"/>
    </location>
    <ligand>
        <name>ATP</name>
        <dbReference type="ChEBI" id="CHEBI:30616"/>
    </ligand>
</feature>
<dbReference type="Gene3D" id="2.30.30.940">
    <property type="match status" value="1"/>
</dbReference>
<name>A0ABV8WZI8_9BACI</name>
<feature type="domain" description="ATP-dependent RecD2 DNA helicase-like helix-hairpin-helix" evidence="5">
    <location>
        <begin position="154"/>
        <end position="244"/>
    </location>
</feature>
<dbReference type="Pfam" id="PF13245">
    <property type="entry name" value="AAA_19"/>
    <property type="match status" value="1"/>
</dbReference>
<dbReference type="Gene3D" id="3.40.50.300">
    <property type="entry name" value="P-loop containing nucleotide triphosphate hydrolases"/>
    <property type="match status" value="2"/>
</dbReference>
<dbReference type="PANTHER" id="PTHR43788">
    <property type="entry name" value="DNA2/NAM7 HELICASE FAMILY MEMBER"/>
    <property type="match status" value="1"/>
</dbReference>
<dbReference type="Pfam" id="PF23139">
    <property type="entry name" value="OB_YrrC"/>
    <property type="match status" value="1"/>
</dbReference>
<sequence length="789" mass="89935">METEQIVDQKNFIKGEMIHTIFENKNEHFSIAKIKVIETNQNLDEQEIVVKGYFRRLDPGETYEFYGRMVEHKRFGRQFQVDSYQRFLPESKEGVIAYLSSDLFPGIGKKTAERIVTTLGETALSQILNDKTVLAKVKGLPEEKQGKIYQILQENQGFEHIVIELSKYGFGLKMAQKMYSAYREETLDHLMNNPYLFVFKVEGFGFLRADQIARQNGITVDHPTRLQAACIFVLQNSIQDGHAYLPLDYLLSEMDVLLDGVTNNISPDKMTEQIVELNKEKEIIVNDRKAYLPSLYYSETGFCAQVKRIADKKLERTFTDAELLKIVGKIEEDEVISYGKEQYEAIETALSEKLMILTGGPGTGKTTVIKGIINAFAQIHDVSLDKDDYDDDQEYPFVLTAPTGRAAKRMKESTGIESMTIHRLLGWDGNETFDKDEDNQLAGKMIVIDEFSMVDTWLAYQLFRAIPSHMQVLIVGDEDQLPSVGPGQVLSDLLTSGAIPSIQLKEVYRQKEGSKIIQLAHEIKNSQVKEDTLIKANDFNFFQCKEYQVVDIVKQIVKKAYEKGVDPKQVQVLAPMYRSKAGIHKLNEELQAILNPNSNGVREMRFGETIYRKGDKVIQLVNQAEDGVYNGDIGEVVAIFEKDENEDQEEQLVVTFDEREVAYNKPDLINLMHAYCTSIHKSQGSEFQIVIMPVIQGYNRMLRKNLIYTGITRAKQSLIICGDKEAFLRGVMTEDTNKRYTSLVSYLHELFGLDEKEASEMTADEKLLAVEVGQEEFSPYDFMEKAHLS</sequence>
<dbReference type="RefSeq" id="WP_390252567.1">
    <property type="nucleotide sequence ID" value="NZ_JBHSDT010000008.1"/>
</dbReference>
<dbReference type="SUPFAM" id="SSF52540">
    <property type="entry name" value="P-loop containing nucleoside triphosphate hydrolases"/>
    <property type="match status" value="2"/>
</dbReference>
<keyword evidence="3" id="KW-0238">DNA-binding</keyword>